<organism evidence="2 3">
    <name type="scientific">Paenibacillus cookii</name>
    <dbReference type="NCBI Taxonomy" id="157839"/>
    <lineage>
        <taxon>Bacteria</taxon>
        <taxon>Bacillati</taxon>
        <taxon>Bacillota</taxon>
        <taxon>Bacilli</taxon>
        <taxon>Bacillales</taxon>
        <taxon>Paenibacillaceae</taxon>
        <taxon>Paenibacillus</taxon>
    </lineage>
</organism>
<dbReference type="EMBL" id="BORW01000018">
    <property type="protein sequence ID" value="GIO68432.1"/>
    <property type="molecule type" value="Genomic_DNA"/>
</dbReference>
<evidence type="ECO:0000313" key="2">
    <source>
        <dbReference type="EMBL" id="GIO68432.1"/>
    </source>
</evidence>
<keyword evidence="1" id="KW-0812">Transmembrane</keyword>
<feature type="transmembrane region" description="Helical" evidence="1">
    <location>
        <begin position="34"/>
        <end position="54"/>
    </location>
</feature>
<name>A0ABQ4LYU1_9BACL</name>
<evidence type="ECO:0000313" key="3">
    <source>
        <dbReference type="Proteomes" id="UP000680638"/>
    </source>
</evidence>
<keyword evidence="1" id="KW-1133">Transmembrane helix</keyword>
<dbReference type="RefSeq" id="WP_212950894.1">
    <property type="nucleotide sequence ID" value="NZ_BORW01000018.1"/>
</dbReference>
<comment type="caution">
    <text evidence="2">The sequence shown here is derived from an EMBL/GenBank/DDBJ whole genome shotgun (WGS) entry which is preliminary data.</text>
</comment>
<keyword evidence="1" id="KW-0472">Membrane</keyword>
<evidence type="ECO:0000256" key="1">
    <source>
        <dbReference type="SAM" id="Phobius"/>
    </source>
</evidence>
<keyword evidence="3" id="KW-1185">Reference proteome</keyword>
<gene>
    <name evidence="2" type="ORF">J21TS3_32530</name>
</gene>
<dbReference type="Proteomes" id="UP000680638">
    <property type="component" value="Unassembled WGS sequence"/>
</dbReference>
<sequence>MKVYNKHYLKACESYLYMTKDEIITRQLRSENRLLFNETIVKVGFIVFLWAIFWTSRLALVHQLSFRSWSLYVIIVYIGLMYYTGRSSKRCRAYSDAAEVMLQFDSEEARRTYFDEMLKPQFR</sequence>
<feature type="transmembrane region" description="Helical" evidence="1">
    <location>
        <begin position="66"/>
        <end position="85"/>
    </location>
</feature>
<protein>
    <submittedName>
        <fullName evidence="2">Uncharacterized protein</fullName>
    </submittedName>
</protein>
<proteinExistence type="predicted"/>
<accession>A0ABQ4LYU1</accession>
<reference evidence="2 3" key="1">
    <citation type="submission" date="2021-03" db="EMBL/GenBank/DDBJ databases">
        <title>Antimicrobial resistance genes in bacteria isolated from Japanese honey, and their potential for conferring macrolide and lincosamide resistance in the American foulbrood pathogen Paenibacillus larvae.</title>
        <authorList>
            <person name="Okamoto M."/>
            <person name="Kumagai M."/>
            <person name="Kanamori H."/>
            <person name="Takamatsu D."/>
        </authorList>
    </citation>
    <scope>NUCLEOTIDE SEQUENCE [LARGE SCALE GENOMIC DNA]</scope>
    <source>
        <strain evidence="2 3">J21TS3</strain>
    </source>
</reference>